<proteinExistence type="predicted"/>
<sequence>MIVITLFSVDVYSHMPINSTVVWWILLTGVIIYFIIVKKEFYNTANSKNIRYVELYIYWNIICIIRGFFVAEDYWEWKFLIQFGLVLLIPICIYTVTNTFWVQKMMQQWFKFILPAFFIIYFVLFNEAVGHYLVPVSFALLLFPFLTKKWKIISVAMALIVFAANLGARSNVIKFVIPMILSLIYYFKILINTKILKLARIVFIALPFLLFYLGITNSFNIFKMSDYIEGDYRATQEQDVGGPDDLTADTRTFLYVEVISSALKYDYVWLGRTPARGNESQAFGPGIDKDLGTHKMERPSNEVSILNVFTWTGIIGVILYFLIFFKATYLALYKSKSRIMKIIGVYLAFRWSYAWVEDFSKFNLSYFFLWVTIGICFSEDFRGMTDREFKNWVRGIFDQRYRAAIVKKRLIISEK</sequence>
<evidence type="ECO:0000313" key="2">
    <source>
        <dbReference type="EMBL" id="AIZ40714.1"/>
    </source>
</evidence>
<feature type="transmembrane region" description="Helical" evidence="1">
    <location>
        <begin position="198"/>
        <end position="215"/>
    </location>
</feature>
<protein>
    <submittedName>
        <fullName evidence="2">Uncharacterized protein</fullName>
    </submittedName>
</protein>
<feature type="transmembrane region" description="Helical" evidence="1">
    <location>
        <begin position="20"/>
        <end position="37"/>
    </location>
</feature>
<dbReference type="GeneID" id="78059788"/>
<evidence type="ECO:0000256" key="1">
    <source>
        <dbReference type="SAM" id="Phobius"/>
    </source>
</evidence>
<dbReference type="RefSeq" id="WP_034659326.1">
    <property type="nucleotide sequence ID" value="NZ_CP009976.1"/>
</dbReference>
<keyword evidence="1" id="KW-1133">Transmembrane helix</keyword>
<keyword evidence="1" id="KW-0472">Membrane</keyword>
<evidence type="ECO:0000313" key="3">
    <source>
        <dbReference type="Proteomes" id="UP000030786"/>
    </source>
</evidence>
<feature type="transmembrane region" description="Helical" evidence="1">
    <location>
        <begin position="362"/>
        <end position="381"/>
    </location>
</feature>
<dbReference type="Proteomes" id="UP000030786">
    <property type="component" value="Chromosome"/>
</dbReference>
<feature type="transmembrane region" description="Helical" evidence="1">
    <location>
        <begin position="49"/>
        <end position="71"/>
    </location>
</feature>
<reference evidence="2 3" key="1">
    <citation type="journal article" date="2014" name="Environ. Microbiol.">
        <title>Contrasting genomic patterns and infection strategies of two co-existing Bacteroidetes podovirus genera.</title>
        <authorList>
            <person name="Holmfeldt K."/>
            <person name="Howard-Varona C."/>
            <person name="Solonenko N."/>
            <person name="Sullivan M.B."/>
        </authorList>
    </citation>
    <scope>NUCLEOTIDE SEQUENCE [LARGE SCALE GENOMIC DNA]</scope>
    <source>
        <strain evidence="2 3">18</strain>
    </source>
</reference>
<feature type="transmembrane region" description="Helical" evidence="1">
    <location>
        <begin position="152"/>
        <end position="169"/>
    </location>
</feature>
<accession>A0AAU8RX04</accession>
<keyword evidence="1" id="KW-0812">Transmembrane</keyword>
<gene>
    <name evidence="2" type="ORF">M666_03460</name>
</gene>
<feature type="transmembrane region" description="Helical" evidence="1">
    <location>
        <begin position="109"/>
        <end position="125"/>
    </location>
</feature>
<dbReference type="KEGG" id="cbat:M666_03460"/>
<feature type="transmembrane region" description="Helical" evidence="1">
    <location>
        <begin position="175"/>
        <end position="191"/>
    </location>
</feature>
<dbReference type="EMBL" id="CP009976">
    <property type="protein sequence ID" value="AIZ40714.1"/>
    <property type="molecule type" value="Genomic_DNA"/>
</dbReference>
<name>A0AAU8RX04_9FLAO</name>
<feature type="transmembrane region" description="Helical" evidence="1">
    <location>
        <begin position="308"/>
        <end position="332"/>
    </location>
</feature>
<feature type="transmembrane region" description="Helical" evidence="1">
    <location>
        <begin position="77"/>
        <end position="97"/>
    </location>
</feature>
<organism evidence="2 3">
    <name type="scientific">Cellulophaga baltica 18</name>
    <dbReference type="NCBI Taxonomy" id="1348584"/>
    <lineage>
        <taxon>Bacteria</taxon>
        <taxon>Pseudomonadati</taxon>
        <taxon>Bacteroidota</taxon>
        <taxon>Flavobacteriia</taxon>
        <taxon>Flavobacteriales</taxon>
        <taxon>Flavobacteriaceae</taxon>
        <taxon>Cellulophaga</taxon>
    </lineage>
</organism>
<dbReference type="AlphaFoldDB" id="A0AAU8RX04"/>